<dbReference type="OrthoDB" id="2455520at2"/>
<proteinExistence type="predicted"/>
<keyword evidence="2" id="KW-1185">Reference proteome</keyword>
<dbReference type="EMBL" id="JOTN01000026">
    <property type="protein sequence ID" value="KEK17548.1"/>
    <property type="molecule type" value="Genomic_DNA"/>
</dbReference>
<dbReference type="STRING" id="574376.BAMA_12465"/>
<organism evidence="1 2">
    <name type="scientific">Bacillus manliponensis</name>
    <dbReference type="NCBI Taxonomy" id="574376"/>
    <lineage>
        <taxon>Bacteria</taxon>
        <taxon>Bacillati</taxon>
        <taxon>Bacillota</taxon>
        <taxon>Bacilli</taxon>
        <taxon>Bacillales</taxon>
        <taxon>Bacillaceae</taxon>
        <taxon>Bacillus</taxon>
        <taxon>Bacillus cereus group</taxon>
    </lineage>
</organism>
<gene>
    <name evidence="1" type="ORF">BAMA_12465</name>
</gene>
<evidence type="ECO:0000313" key="2">
    <source>
        <dbReference type="Proteomes" id="UP000027822"/>
    </source>
</evidence>
<dbReference type="eggNOG" id="ENOG5030EUE">
    <property type="taxonomic scope" value="Bacteria"/>
</dbReference>
<evidence type="ECO:0000313" key="1">
    <source>
        <dbReference type="EMBL" id="KEK17548.1"/>
    </source>
</evidence>
<accession>A0A073K5M1</accession>
<sequence length="157" mass="18495">MTALQIHVALEDVNFLWDQRDVMSFRDMWNSGVSIARMSKEFKRKQIDLAVLVLDQVDTYRIGARNKGLGEIKEEFIRNKSEYEWPLTLYIALEEANFLWNKNEMVRFHEMWKKRLDIRKMAQELKRHQIEIAMLVLDQFGLTGMLNGIQGSSESVA</sequence>
<dbReference type="AlphaFoldDB" id="A0A073K5M1"/>
<protein>
    <submittedName>
        <fullName evidence="1">Sugar ABC transporter substrate-binding protein</fullName>
    </submittedName>
</protein>
<reference evidence="1 2" key="1">
    <citation type="submission" date="2014-06" db="EMBL/GenBank/DDBJ databases">
        <title>Draft genome sequence of Bacillus manliponensis JCM 15802 (MCCC 1A00708).</title>
        <authorList>
            <person name="Lai Q."/>
            <person name="Liu Y."/>
            <person name="Shao Z."/>
        </authorList>
    </citation>
    <scope>NUCLEOTIDE SEQUENCE [LARGE SCALE GENOMIC DNA]</scope>
    <source>
        <strain evidence="1 2">JCM 15802</strain>
    </source>
</reference>
<name>A0A073K5M1_9BACI</name>
<dbReference type="Proteomes" id="UP000027822">
    <property type="component" value="Unassembled WGS sequence"/>
</dbReference>
<comment type="caution">
    <text evidence="1">The sequence shown here is derived from an EMBL/GenBank/DDBJ whole genome shotgun (WGS) entry which is preliminary data.</text>
</comment>